<evidence type="ECO:0000313" key="2">
    <source>
        <dbReference type="EMBL" id="ARM83970.1"/>
    </source>
</evidence>
<proteinExistence type="predicted"/>
<sequence length="59" mass="6576">MTIDLDWWALPVFVLAYGLFLTRRLIMRDLFAMVVAGSFCAGMGLVAALLTVLVWGITR</sequence>
<keyword evidence="1" id="KW-0472">Membrane</keyword>
<dbReference type="AlphaFoldDB" id="A0A1W6K987"/>
<feature type="transmembrane region" description="Helical" evidence="1">
    <location>
        <begin position="30"/>
        <end position="57"/>
    </location>
</feature>
<dbReference type="GeneID" id="77255848"/>
<evidence type="ECO:0000256" key="1">
    <source>
        <dbReference type="SAM" id="Phobius"/>
    </source>
</evidence>
<keyword evidence="1" id="KW-0812">Transmembrane</keyword>
<evidence type="ECO:0000313" key="3">
    <source>
        <dbReference type="Proteomes" id="UP000193100"/>
    </source>
</evidence>
<accession>A0A1W6K987</accession>
<dbReference type="EMBL" id="CP020931">
    <property type="protein sequence ID" value="ARM83970.1"/>
    <property type="molecule type" value="Genomic_DNA"/>
</dbReference>
<protein>
    <submittedName>
        <fullName evidence="2">Uncharacterized protein</fullName>
    </submittedName>
</protein>
<keyword evidence="1" id="KW-1133">Transmembrane helix</keyword>
<dbReference type="Proteomes" id="UP000193100">
    <property type="component" value="Chromosome"/>
</dbReference>
<name>A0A1W6K987_9GAMM</name>
<dbReference type="RefSeq" id="WP_085680340.1">
    <property type="nucleotide sequence ID" value="NZ_CP020931.1"/>
</dbReference>
<organism evidence="2 3">
    <name type="scientific">Marinobacter salarius</name>
    <dbReference type="NCBI Taxonomy" id="1420917"/>
    <lineage>
        <taxon>Bacteria</taxon>
        <taxon>Pseudomonadati</taxon>
        <taxon>Pseudomonadota</taxon>
        <taxon>Gammaproteobacteria</taxon>
        <taxon>Pseudomonadales</taxon>
        <taxon>Marinobacteraceae</taxon>
        <taxon>Marinobacter</taxon>
    </lineage>
</organism>
<reference evidence="2 3" key="1">
    <citation type="submission" date="2017-04" db="EMBL/GenBank/DDBJ databases">
        <title>Genome Sequence of Marinobacter salarius strain SMR5 Isolated from a culture of the Diatom Skeletonema marinoi.</title>
        <authorList>
            <person name="Topel M."/>
            <person name="Pinder M.I.M."/>
            <person name="Johansson O.N."/>
            <person name="Kourtchenko O."/>
            <person name="Godhe A."/>
            <person name="Clarke A.K."/>
        </authorList>
    </citation>
    <scope>NUCLEOTIDE SEQUENCE [LARGE SCALE GENOMIC DNA]</scope>
    <source>
        <strain evidence="2 3">SMR5</strain>
    </source>
</reference>
<gene>
    <name evidence="2" type="ORF">MARSALSMR5_01892</name>
</gene>
<feature type="transmembrane region" description="Helical" evidence="1">
    <location>
        <begin position="6"/>
        <end position="23"/>
    </location>
</feature>